<comment type="caution">
    <text evidence="2">The sequence shown here is derived from an EMBL/GenBank/DDBJ whole genome shotgun (WGS) entry which is preliminary data.</text>
</comment>
<evidence type="ECO:0000313" key="2">
    <source>
        <dbReference type="EMBL" id="CAJ0608692.1"/>
    </source>
</evidence>
<dbReference type="Proteomes" id="UP001176961">
    <property type="component" value="Unassembled WGS sequence"/>
</dbReference>
<feature type="transmembrane region" description="Helical" evidence="1">
    <location>
        <begin position="80"/>
        <end position="103"/>
    </location>
</feature>
<keyword evidence="3" id="KW-1185">Reference proteome</keyword>
<organism evidence="2 3">
    <name type="scientific">Cylicocyclus nassatus</name>
    <name type="common">Nematode worm</name>
    <dbReference type="NCBI Taxonomy" id="53992"/>
    <lineage>
        <taxon>Eukaryota</taxon>
        <taxon>Metazoa</taxon>
        <taxon>Ecdysozoa</taxon>
        <taxon>Nematoda</taxon>
        <taxon>Chromadorea</taxon>
        <taxon>Rhabditida</taxon>
        <taxon>Rhabditina</taxon>
        <taxon>Rhabditomorpha</taxon>
        <taxon>Strongyloidea</taxon>
        <taxon>Strongylidae</taxon>
        <taxon>Cylicocyclus</taxon>
    </lineage>
</organism>
<proteinExistence type="predicted"/>
<dbReference type="EMBL" id="CATQJL010000326">
    <property type="protein sequence ID" value="CAJ0608692.1"/>
    <property type="molecule type" value="Genomic_DNA"/>
</dbReference>
<accession>A0AA36MGT1</accession>
<keyword evidence="1" id="KW-0472">Membrane</keyword>
<dbReference type="AlphaFoldDB" id="A0AA36MGT1"/>
<gene>
    <name evidence="2" type="ORF">CYNAS_LOCUS20675</name>
</gene>
<protein>
    <submittedName>
        <fullName evidence="2">Uncharacterized protein</fullName>
    </submittedName>
</protein>
<evidence type="ECO:0000313" key="3">
    <source>
        <dbReference type="Proteomes" id="UP001176961"/>
    </source>
</evidence>
<keyword evidence="1" id="KW-1133">Transmembrane helix</keyword>
<reference evidence="2" key="1">
    <citation type="submission" date="2023-07" db="EMBL/GenBank/DDBJ databases">
        <authorList>
            <consortium name="CYATHOMIX"/>
        </authorList>
    </citation>
    <scope>NUCLEOTIDE SEQUENCE</scope>
    <source>
        <strain evidence="2">N/A</strain>
    </source>
</reference>
<evidence type="ECO:0000256" key="1">
    <source>
        <dbReference type="SAM" id="Phobius"/>
    </source>
</evidence>
<name>A0AA36MGT1_CYLNA</name>
<sequence>MVHYSVKKHLAKKKQLELCGDNFAVHMVNKTCVLIYSLSTHATCLTLVAQIQPSASVQGTSGVFQQQGTAINKIKNAAKLVGYVSMVVEEFLFFCYVICLGLSPQRHSWHNCVCRVTCLLNRFSQCDIAFIPFSVLRQ</sequence>
<keyword evidence="1" id="KW-0812">Transmembrane</keyword>